<evidence type="ECO:0008006" key="3">
    <source>
        <dbReference type="Google" id="ProtNLM"/>
    </source>
</evidence>
<dbReference type="RefSeq" id="WP_204633143.1">
    <property type="nucleotide sequence ID" value="NZ_BSOC01000001.1"/>
</dbReference>
<name>A0ABS2KKZ3_9GAMM</name>
<dbReference type="EMBL" id="JADIKF010000040">
    <property type="protein sequence ID" value="MBM7131584.1"/>
    <property type="molecule type" value="Genomic_DNA"/>
</dbReference>
<accession>A0ABS2KKZ3</accession>
<evidence type="ECO:0000313" key="2">
    <source>
        <dbReference type="Proteomes" id="UP001430193"/>
    </source>
</evidence>
<evidence type="ECO:0000313" key="1">
    <source>
        <dbReference type="EMBL" id="MBM7131584.1"/>
    </source>
</evidence>
<organism evidence="1 2">
    <name type="scientific">Dyella mobilis</name>
    <dbReference type="NCBI Taxonomy" id="1849582"/>
    <lineage>
        <taxon>Bacteria</taxon>
        <taxon>Pseudomonadati</taxon>
        <taxon>Pseudomonadota</taxon>
        <taxon>Gammaproteobacteria</taxon>
        <taxon>Lysobacterales</taxon>
        <taxon>Rhodanobacteraceae</taxon>
        <taxon>Dyella</taxon>
    </lineage>
</organism>
<reference evidence="1" key="1">
    <citation type="submission" date="2020-10" db="EMBL/GenBank/DDBJ databases">
        <title>Phylogeny of dyella-like bacteria.</title>
        <authorList>
            <person name="Fu J."/>
        </authorList>
    </citation>
    <scope>NUCLEOTIDE SEQUENCE</scope>
    <source>
        <strain evidence="1">DHON07</strain>
    </source>
</reference>
<proteinExistence type="predicted"/>
<sequence>MDHAERDMHFFALLAQVQVIDATVAALIDAHPEPDVLRERMRSMYAIVMSELSVGLIAQGASAQYLSALQEHMDKFLTLQDE</sequence>
<dbReference type="Proteomes" id="UP001430193">
    <property type="component" value="Unassembled WGS sequence"/>
</dbReference>
<gene>
    <name evidence="1" type="ORF">ISS99_18840</name>
</gene>
<comment type="caution">
    <text evidence="1">The sequence shown here is derived from an EMBL/GenBank/DDBJ whole genome shotgun (WGS) entry which is preliminary data.</text>
</comment>
<protein>
    <recommendedName>
        <fullName evidence="3">TetR family transcriptional regulator</fullName>
    </recommendedName>
</protein>
<keyword evidence="2" id="KW-1185">Reference proteome</keyword>